<sequence>MDNYAIQVLEKEIYLIEKCLSDWELTQYKEAKIERELKLNQLKTALKKLTL</sequence>
<proteinExistence type="predicted"/>
<reference evidence="1" key="1">
    <citation type="submission" date="2020-04" db="EMBL/GenBank/DDBJ databases">
        <authorList>
            <person name="Chiriac C."/>
            <person name="Salcher M."/>
            <person name="Ghai R."/>
            <person name="Kavagutti S V."/>
        </authorList>
    </citation>
    <scope>NUCLEOTIDE SEQUENCE</scope>
</reference>
<dbReference type="EMBL" id="LR796480">
    <property type="protein sequence ID" value="CAB4147674.1"/>
    <property type="molecule type" value="Genomic_DNA"/>
</dbReference>
<evidence type="ECO:0000313" key="1">
    <source>
        <dbReference type="EMBL" id="CAB4147674.1"/>
    </source>
</evidence>
<accession>A0A6J5MLK2</accession>
<organism evidence="1">
    <name type="scientific">uncultured Caudovirales phage</name>
    <dbReference type="NCBI Taxonomy" id="2100421"/>
    <lineage>
        <taxon>Viruses</taxon>
        <taxon>Duplodnaviria</taxon>
        <taxon>Heunggongvirae</taxon>
        <taxon>Uroviricota</taxon>
        <taxon>Caudoviricetes</taxon>
        <taxon>Peduoviridae</taxon>
        <taxon>Maltschvirus</taxon>
        <taxon>Maltschvirus maltsch</taxon>
    </lineage>
</organism>
<protein>
    <submittedName>
        <fullName evidence="1">Uncharacterized protein</fullName>
    </submittedName>
</protein>
<name>A0A6J5MLK2_9CAUD</name>
<gene>
    <name evidence="1" type="ORF">UFOVP516_40</name>
</gene>